<keyword evidence="1" id="KW-1133">Transmembrane helix</keyword>
<comment type="caution">
    <text evidence="2">The sequence shown here is derived from an EMBL/GenBank/DDBJ whole genome shotgun (WGS) entry which is preliminary data.</text>
</comment>
<keyword evidence="1" id="KW-0812">Transmembrane</keyword>
<evidence type="ECO:0000256" key="1">
    <source>
        <dbReference type="SAM" id="Phobius"/>
    </source>
</evidence>
<keyword evidence="3" id="KW-1185">Reference proteome</keyword>
<dbReference type="Proteomes" id="UP000295367">
    <property type="component" value="Unassembled WGS sequence"/>
</dbReference>
<sequence length="268" mass="30455">MVSFQKNKTIITTTLQVLLLITVIAGIKMVSTSNWQFAPEDYILLLFFIAGWMLIIRRALTFKTQNYTDWQKTSAEFEQLTQKTQGLFNDMAREFNAQFNEAKHELTQLRVLLEDAIHKLLTSFTAIENQTRQQHAIYLKLTENISHEKLIETESSANNDALVAQIGTLSEQTGQNVRTTITSLQFQDLAAQIIAHVSNRLDSLESIMKNISNVHMTLNQHDSDNLSNLIQNLNHFKKAINEASELISKAKYNPVSQTHMGAGDIDLF</sequence>
<feature type="transmembrane region" description="Helical" evidence="1">
    <location>
        <begin position="42"/>
        <end position="60"/>
    </location>
</feature>
<dbReference type="SUPFAM" id="SSF75708">
    <property type="entry name" value="Chemotaxis phosphatase CheZ"/>
    <property type="match status" value="1"/>
</dbReference>
<organism evidence="2 3">
    <name type="scientific">Sulfurirhabdus autotrophica</name>
    <dbReference type="NCBI Taxonomy" id="1706046"/>
    <lineage>
        <taxon>Bacteria</taxon>
        <taxon>Pseudomonadati</taxon>
        <taxon>Pseudomonadota</taxon>
        <taxon>Betaproteobacteria</taxon>
        <taxon>Nitrosomonadales</taxon>
        <taxon>Sulfuricellaceae</taxon>
        <taxon>Sulfurirhabdus</taxon>
    </lineage>
</organism>
<dbReference type="EMBL" id="SMCO01000016">
    <property type="protein sequence ID" value="TCV83300.1"/>
    <property type="molecule type" value="Genomic_DNA"/>
</dbReference>
<proteinExistence type="predicted"/>
<accession>A0A4R3XVU3</accession>
<gene>
    <name evidence="2" type="ORF">EDC63_11650</name>
</gene>
<dbReference type="RefSeq" id="WP_124947141.1">
    <property type="nucleotide sequence ID" value="NZ_BHVT01000065.1"/>
</dbReference>
<evidence type="ECO:0000313" key="3">
    <source>
        <dbReference type="Proteomes" id="UP000295367"/>
    </source>
</evidence>
<name>A0A4R3XVU3_9PROT</name>
<reference evidence="2 3" key="1">
    <citation type="submission" date="2019-03" db="EMBL/GenBank/DDBJ databases">
        <title>Genomic Encyclopedia of Type Strains, Phase IV (KMG-IV): sequencing the most valuable type-strain genomes for metagenomic binning, comparative biology and taxonomic classification.</title>
        <authorList>
            <person name="Goeker M."/>
        </authorList>
    </citation>
    <scope>NUCLEOTIDE SEQUENCE [LARGE SCALE GENOMIC DNA]</scope>
    <source>
        <strain evidence="2 3">DSM 100309</strain>
    </source>
</reference>
<dbReference type="OrthoDB" id="8559696at2"/>
<evidence type="ECO:0008006" key="4">
    <source>
        <dbReference type="Google" id="ProtNLM"/>
    </source>
</evidence>
<keyword evidence="1" id="KW-0472">Membrane</keyword>
<protein>
    <recommendedName>
        <fullName evidence="4">Methyl-accepting chemotaxis protein</fullName>
    </recommendedName>
</protein>
<dbReference type="AlphaFoldDB" id="A0A4R3XVU3"/>
<dbReference type="Gene3D" id="1.10.287.500">
    <property type="entry name" value="Helix hairpin bin"/>
    <property type="match status" value="1"/>
</dbReference>
<evidence type="ECO:0000313" key="2">
    <source>
        <dbReference type="EMBL" id="TCV83300.1"/>
    </source>
</evidence>